<feature type="transmembrane region" description="Helical" evidence="1">
    <location>
        <begin position="54"/>
        <end position="76"/>
    </location>
</feature>
<evidence type="ECO:0000313" key="3">
    <source>
        <dbReference type="Proteomes" id="UP001597108"/>
    </source>
</evidence>
<keyword evidence="1" id="KW-0812">Transmembrane</keyword>
<comment type="caution">
    <text evidence="2">The sequence shown here is derived from an EMBL/GenBank/DDBJ whole genome shotgun (WGS) entry which is preliminary data.</text>
</comment>
<evidence type="ECO:0000256" key="1">
    <source>
        <dbReference type="SAM" id="Phobius"/>
    </source>
</evidence>
<name>A0ABW3IRW6_9RHOB</name>
<dbReference type="EMBL" id="JBHTJT010000031">
    <property type="protein sequence ID" value="MFD0980891.1"/>
    <property type="molecule type" value="Genomic_DNA"/>
</dbReference>
<evidence type="ECO:0000313" key="2">
    <source>
        <dbReference type="EMBL" id="MFD0980891.1"/>
    </source>
</evidence>
<gene>
    <name evidence="2" type="ORF">ACFQ2S_14685</name>
</gene>
<evidence type="ECO:0008006" key="4">
    <source>
        <dbReference type="Google" id="ProtNLM"/>
    </source>
</evidence>
<feature type="transmembrane region" description="Helical" evidence="1">
    <location>
        <begin position="18"/>
        <end position="42"/>
    </location>
</feature>
<dbReference type="RefSeq" id="WP_386075551.1">
    <property type="nucleotide sequence ID" value="NZ_JBHTJT010000031.1"/>
</dbReference>
<keyword evidence="1" id="KW-0472">Membrane</keyword>
<proteinExistence type="predicted"/>
<reference evidence="3" key="1">
    <citation type="journal article" date="2019" name="Int. J. Syst. Evol. Microbiol.">
        <title>The Global Catalogue of Microorganisms (GCM) 10K type strain sequencing project: providing services to taxonomists for standard genome sequencing and annotation.</title>
        <authorList>
            <consortium name="The Broad Institute Genomics Platform"/>
            <consortium name="The Broad Institute Genome Sequencing Center for Infectious Disease"/>
            <person name="Wu L."/>
            <person name="Ma J."/>
        </authorList>
    </citation>
    <scope>NUCLEOTIDE SEQUENCE [LARGE SCALE GENOMIC DNA]</scope>
    <source>
        <strain evidence="3">CCUG 60524</strain>
    </source>
</reference>
<sequence length="141" mass="16097">MLSIFLEHQSPKAARRALLISSTLTVFFASLEISGGALDFLGLEIQASQENVVVLLRVVTGYFLYVFSWFTLEFYLSHGTEIRSRALRNRADSLGKVAQEIDSFDPATEGLEPDDWWIEASEAREKSDSYQRKRQAWIEVF</sequence>
<organism evidence="2 3">
    <name type="scientific">Tropicimonas aquimaris</name>
    <dbReference type="NCBI Taxonomy" id="914152"/>
    <lineage>
        <taxon>Bacteria</taxon>
        <taxon>Pseudomonadati</taxon>
        <taxon>Pseudomonadota</taxon>
        <taxon>Alphaproteobacteria</taxon>
        <taxon>Rhodobacterales</taxon>
        <taxon>Roseobacteraceae</taxon>
        <taxon>Tropicimonas</taxon>
    </lineage>
</organism>
<keyword evidence="1" id="KW-1133">Transmembrane helix</keyword>
<keyword evidence="3" id="KW-1185">Reference proteome</keyword>
<dbReference type="Proteomes" id="UP001597108">
    <property type="component" value="Unassembled WGS sequence"/>
</dbReference>
<accession>A0ABW3IRW6</accession>
<protein>
    <recommendedName>
        <fullName evidence="4">DUF1206 domain-containing protein</fullName>
    </recommendedName>
</protein>